<dbReference type="InterPro" id="IPR004446">
    <property type="entry name" value="Heptose_bisP_phosphatase"/>
</dbReference>
<evidence type="ECO:0000256" key="14">
    <source>
        <dbReference type="PIRNR" id="PIRNR004682"/>
    </source>
</evidence>
<comment type="subunit">
    <text evidence="6">Monomer.</text>
</comment>
<feature type="site" description="Stabilizes the phosphoryl group" evidence="16">
    <location>
        <position position="102"/>
    </location>
</feature>
<evidence type="ECO:0000256" key="13">
    <source>
        <dbReference type="ARBA" id="ARBA00061616"/>
    </source>
</evidence>
<evidence type="ECO:0000256" key="1">
    <source>
        <dbReference type="ARBA" id="ARBA00001226"/>
    </source>
</evidence>
<evidence type="ECO:0000256" key="11">
    <source>
        <dbReference type="ARBA" id="ARBA00022842"/>
    </source>
</evidence>
<dbReference type="GO" id="GO:0046872">
    <property type="term" value="F:metal ion binding"/>
    <property type="evidence" value="ECO:0007669"/>
    <property type="project" value="UniProtKB-KW"/>
</dbReference>
<feature type="binding site" evidence="17">
    <location>
        <position position="90"/>
    </location>
    <ligand>
        <name>Zn(2+)</name>
        <dbReference type="ChEBI" id="CHEBI:29105"/>
    </ligand>
</feature>
<keyword evidence="8 17" id="KW-0479">Metal-binding</keyword>
<dbReference type="NCBIfam" id="NF006506">
    <property type="entry name" value="PRK08942.1"/>
    <property type="match status" value="1"/>
</dbReference>
<gene>
    <name evidence="18" type="ORF">COC19_02115</name>
</gene>
<dbReference type="PIRSF" id="PIRSF004682">
    <property type="entry name" value="GmhB"/>
    <property type="match status" value="1"/>
</dbReference>
<dbReference type="Pfam" id="PF13242">
    <property type="entry name" value="Hydrolase_like"/>
    <property type="match status" value="1"/>
</dbReference>
<keyword evidence="7 14" id="KW-0963">Cytoplasm</keyword>
<dbReference type="FunFam" id="3.40.50.1000:FF:000168">
    <property type="entry name" value="D,D-heptose 1,7-bisphosphate phosphatase"/>
    <property type="match status" value="1"/>
</dbReference>
<dbReference type="AlphaFoldDB" id="A0A2A4MS49"/>
<feature type="binding site" evidence="17">
    <location>
        <position position="92"/>
    </location>
    <ligand>
        <name>Zn(2+)</name>
        <dbReference type="ChEBI" id="CHEBI:29105"/>
    </ligand>
</feature>
<keyword evidence="9 14" id="KW-0378">Hydrolase</keyword>
<evidence type="ECO:0000256" key="17">
    <source>
        <dbReference type="PIRSR" id="PIRSR004682-4"/>
    </source>
</evidence>
<dbReference type="GO" id="GO:0034200">
    <property type="term" value="F:D-glycero-beta-D-manno-heptose 1,7-bisphosphate 7-phosphatase activity"/>
    <property type="evidence" value="ECO:0007669"/>
    <property type="project" value="UniProtKB-EC"/>
</dbReference>
<dbReference type="InterPro" id="IPR036412">
    <property type="entry name" value="HAD-like_sf"/>
</dbReference>
<proteinExistence type="inferred from homology"/>
<comment type="subcellular location">
    <subcellularLocation>
        <location evidence="4 14">Cytoplasm</location>
    </subcellularLocation>
</comment>
<dbReference type="SUPFAM" id="SSF56784">
    <property type="entry name" value="HAD-like"/>
    <property type="match status" value="1"/>
</dbReference>
<evidence type="ECO:0000256" key="16">
    <source>
        <dbReference type="PIRSR" id="PIRSR004682-3"/>
    </source>
</evidence>
<dbReference type="EC" id="3.1.3.-" evidence="14"/>
<evidence type="ECO:0000313" key="19">
    <source>
        <dbReference type="Proteomes" id="UP000218172"/>
    </source>
</evidence>
<evidence type="ECO:0000256" key="3">
    <source>
        <dbReference type="ARBA" id="ARBA00001947"/>
    </source>
</evidence>
<evidence type="ECO:0000256" key="10">
    <source>
        <dbReference type="ARBA" id="ARBA00022833"/>
    </source>
</evidence>
<dbReference type="PANTHER" id="PTHR42891">
    <property type="entry name" value="D-GLYCERO-BETA-D-MANNO-HEPTOSE-1,7-BISPHOSPHATE 7-PHOSPHATASE"/>
    <property type="match status" value="1"/>
</dbReference>
<evidence type="ECO:0000256" key="2">
    <source>
        <dbReference type="ARBA" id="ARBA00001946"/>
    </source>
</evidence>
<evidence type="ECO:0000256" key="12">
    <source>
        <dbReference type="ARBA" id="ARBA00023277"/>
    </source>
</evidence>
<dbReference type="InterPro" id="IPR006549">
    <property type="entry name" value="HAD-SF_hydro_IIIA"/>
</dbReference>
<dbReference type="CDD" id="cd07503">
    <property type="entry name" value="HAD_HisB-N"/>
    <property type="match status" value="1"/>
</dbReference>
<evidence type="ECO:0000256" key="7">
    <source>
        <dbReference type="ARBA" id="ARBA00022490"/>
    </source>
</evidence>
<dbReference type="GO" id="GO:0005975">
    <property type="term" value="P:carbohydrate metabolic process"/>
    <property type="evidence" value="ECO:0007669"/>
    <property type="project" value="InterPro"/>
</dbReference>
<dbReference type="NCBIfam" id="TIGR01662">
    <property type="entry name" value="HAD-SF-IIIA"/>
    <property type="match status" value="1"/>
</dbReference>
<keyword evidence="11 17" id="KW-0460">Magnesium</keyword>
<feature type="binding site" evidence="17">
    <location>
        <position position="8"/>
    </location>
    <ligand>
        <name>Mg(2+)</name>
        <dbReference type="ChEBI" id="CHEBI:18420"/>
    </ligand>
</feature>
<feature type="active site" description="Proton donor" evidence="15">
    <location>
        <position position="10"/>
    </location>
</feature>
<reference evidence="19" key="1">
    <citation type="submission" date="2017-08" db="EMBL/GenBank/DDBJ databases">
        <title>A dynamic microbial community with high functional redundancy inhabits the cold, oxic subseafloor aquifer.</title>
        <authorList>
            <person name="Tully B.J."/>
            <person name="Wheat C.G."/>
            <person name="Glazer B.T."/>
            <person name="Huber J.A."/>
        </authorList>
    </citation>
    <scope>NUCLEOTIDE SEQUENCE [LARGE SCALE GENOMIC DNA]</scope>
</reference>
<feature type="active site" description="Nucleophile" evidence="15">
    <location>
        <position position="8"/>
    </location>
</feature>
<name>A0A2A4MS49_9GAMM</name>
<evidence type="ECO:0000256" key="8">
    <source>
        <dbReference type="ARBA" id="ARBA00022723"/>
    </source>
</evidence>
<evidence type="ECO:0000256" key="6">
    <source>
        <dbReference type="ARBA" id="ARBA00011245"/>
    </source>
</evidence>
<comment type="caution">
    <text evidence="18">The sequence shown here is derived from an EMBL/GenBank/DDBJ whole genome shotgun (WGS) entry which is preliminary data.</text>
</comment>
<dbReference type="Proteomes" id="UP000218172">
    <property type="component" value="Unassembled WGS sequence"/>
</dbReference>
<evidence type="ECO:0000313" key="18">
    <source>
        <dbReference type="EMBL" id="PCH62925.1"/>
    </source>
</evidence>
<dbReference type="PANTHER" id="PTHR42891:SF1">
    <property type="entry name" value="D-GLYCERO-BETA-D-MANNO-HEPTOSE-1,7-BISPHOSPHATE 7-PHOSPHATASE"/>
    <property type="match status" value="1"/>
</dbReference>
<dbReference type="Gene3D" id="3.40.50.1000">
    <property type="entry name" value="HAD superfamily/HAD-like"/>
    <property type="match status" value="1"/>
</dbReference>
<evidence type="ECO:0000256" key="4">
    <source>
        <dbReference type="ARBA" id="ARBA00004496"/>
    </source>
</evidence>
<feature type="site" description="Contributes to substrate recognition" evidence="16">
    <location>
        <position position="101"/>
    </location>
</feature>
<accession>A0A2A4MS49</accession>
<comment type="catalytic activity">
    <reaction evidence="1">
        <text>D-glycero-beta-D-manno-heptose 1,7-bisphosphate + H2O = D-glycero-beta-D-manno-heptose 1-phosphate + phosphate</text>
        <dbReference type="Rhea" id="RHEA:28518"/>
        <dbReference type="ChEBI" id="CHEBI:15377"/>
        <dbReference type="ChEBI" id="CHEBI:43474"/>
        <dbReference type="ChEBI" id="CHEBI:60208"/>
        <dbReference type="ChEBI" id="CHEBI:61593"/>
        <dbReference type="EC" id="3.1.3.82"/>
    </reaction>
</comment>
<comment type="cofactor">
    <cofactor evidence="2 17">
        <name>Mg(2+)</name>
        <dbReference type="ChEBI" id="CHEBI:18420"/>
    </cofactor>
</comment>
<comment type="cofactor">
    <cofactor evidence="3 17">
        <name>Zn(2+)</name>
        <dbReference type="ChEBI" id="CHEBI:29105"/>
    </cofactor>
</comment>
<protein>
    <recommendedName>
        <fullName evidence="14">D,D-heptose 1,7-bisphosphate phosphatase</fullName>
        <ecNumber evidence="14">3.1.3.-</ecNumber>
    </recommendedName>
</protein>
<evidence type="ECO:0000256" key="15">
    <source>
        <dbReference type="PIRSR" id="PIRSR004682-1"/>
    </source>
</evidence>
<keyword evidence="12 14" id="KW-0119">Carbohydrate metabolism</keyword>
<comment type="pathway">
    <text evidence="5">Nucleotide-sugar biosynthesis; ADP-L-glycero-beta-D-manno-heptose biosynthesis; ADP-L-glycero-beta-D-manno-heptose from D-glycero-beta-D-manno-heptose 7-phosphate: step 2/4.</text>
</comment>
<dbReference type="NCBIfam" id="TIGR01656">
    <property type="entry name" value="Histidinol-ppas"/>
    <property type="match status" value="1"/>
</dbReference>
<keyword evidence="10 17" id="KW-0862">Zinc</keyword>
<evidence type="ECO:0000256" key="9">
    <source>
        <dbReference type="ARBA" id="ARBA00022801"/>
    </source>
</evidence>
<feature type="binding site" evidence="17">
    <location>
        <position position="100"/>
    </location>
    <ligand>
        <name>Zn(2+)</name>
        <dbReference type="ChEBI" id="CHEBI:29105"/>
    </ligand>
</feature>
<feature type="site" description="Stabilizes the phosphoryl group" evidence="16">
    <location>
        <position position="51"/>
    </location>
</feature>
<organism evidence="18 19">
    <name type="scientific">SAR86 cluster bacterium</name>
    <dbReference type="NCBI Taxonomy" id="2030880"/>
    <lineage>
        <taxon>Bacteria</taxon>
        <taxon>Pseudomonadati</taxon>
        <taxon>Pseudomonadota</taxon>
        <taxon>Gammaproteobacteria</taxon>
        <taxon>SAR86 cluster</taxon>
    </lineage>
</organism>
<dbReference type="InterPro" id="IPR006543">
    <property type="entry name" value="Histidinol-phos"/>
</dbReference>
<comment type="similarity">
    <text evidence="13 14">Belongs to the gmhB family.</text>
</comment>
<feature type="binding site" evidence="17">
    <location>
        <position position="98"/>
    </location>
    <ligand>
        <name>Zn(2+)</name>
        <dbReference type="ChEBI" id="CHEBI:29105"/>
    </ligand>
</feature>
<dbReference type="InterPro" id="IPR023214">
    <property type="entry name" value="HAD_sf"/>
</dbReference>
<evidence type="ECO:0000256" key="5">
    <source>
        <dbReference type="ARBA" id="ARBA00004708"/>
    </source>
</evidence>
<dbReference type="GO" id="GO:0005737">
    <property type="term" value="C:cytoplasm"/>
    <property type="evidence" value="ECO:0007669"/>
    <property type="project" value="UniProtKB-SubCell"/>
</dbReference>
<feature type="binding site" evidence="17">
    <location>
        <position position="10"/>
    </location>
    <ligand>
        <name>Mg(2+)</name>
        <dbReference type="ChEBI" id="CHEBI:18420"/>
    </ligand>
</feature>
<dbReference type="EMBL" id="NVQR01000031">
    <property type="protein sequence ID" value="PCH62925.1"/>
    <property type="molecule type" value="Genomic_DNA"/>
</dbReference>
<sequence length="180" mass="19444">MLRIIILDRDGVINQDSDDYIKSVDEWQPIEGSIEAISKLSQAGIKVVIATNQSGLARGLFDEIELAKMHQKMCELVELAGGTVDGVFYCPHLPADNCQCRKPKPGLIASIEKEFNCSAKNAYFIGDSLKDIQAARAAGCTPILVKTGKGLITLEKSPAEELANVQVFDNLLGAVNALIN</sequence>
<feature type="binding site" evidence="17">
    <location>
        <position position="127"/>
    </location>
    <ligand>
        <name>Mg(2+)</name>
        <dbReference type="ChEBI" id="CHEBI:18420"/>
    </ligand>
</feature>